<keyword evidence="3 6" id="KW-0479">Metal-binding</keyword>
<evidence type="ECO:0000256" key="3">
    <source>
        <dbReference type="ARBA" id="ARBA00022723"/>
    </source>
</evidence>
<evidence type="ECO:0000313" key="10">
    <source>
        <dbReference type="EMBL" id="MET3578418.1"/>
    </source>
</evidence>
<evidence type="ECO:0000256" key="7">
    <source>
        <dbReference type="SAM" id="MobiDB-lite"/>
    </source>
</evidence>
<feature type="compositionally biased region" description="Pro residues" evidence="7">
    <location>
        <begin position="217"/>
        <end position="231"/>
    </location>
</feature>
<protein>
    <submittedName>
        <fullName evidence="10">Cytochrome c</fullName>
    </submittedName>
</protein>
<feature type="domain" description="Cytochrome c" evidence="9">
    <location>
        <begin position="71"/>
        <end position="175"/>
    </location>
</feature>
<accession>A0ABV2GJF2</accession>
<dbReference type="InterPro" id="IPR009056">
    <property type="entry name" value="Cyt_c-like_dom"/>
</dbReference>
<keyword evidence="8" id="KW-0812">Transmembrane</keyword>
<name>A0ABV2GJF2_9HYPH</name>
<keyword evidence="1" id="KW-0813">Transport</keyword>
<evidence type="ECO:0000256" key="6">
    <source>
        <dbReference type="PROSITE-ProRule" id="PRU00433"/>
    </source>
</evidence>
<proteinExistence type="predicted"/>
<feature type="region of interest" description="Disordered" evidence="7">
    <location>
        <begin position="176"/>
        <end position="231"/>
    </location>
</feature>
<organism evidence="10 11">
    <name type="scientific">Mesorhizobium robiniae</name>
    <dbReference type="NCBI Taxonomy" id="559315"/>
    <lineage>
        <taxon>Bacteria</taxon>
        <taxon>Pseudomonadati</taxon>
        <taxon>Pseudomonadota</taxon>
        <taxon>Alphaproteobacteria</taxon>
        <taxon>Hyphomicrobiales</taxon>
        <taxon>Phyllobacteriaceae</taxon>
        <taxon>Mesorhizobium</taxon>
    </lineage>
</organism>
<dbReference type="Gene3D" id="1.10.760.10">
    <property type="entry name" value="Cytochrome c-like domain"/>
    <property type="match status" value="1"/>
</dbReference>
<keyword evidence="8" id="KW-1133">Transmembrane helix</keyword>
<evidence type="ECO:0000256" key="1">
    <source>
        <dbReference type="ARBA" id="ARBA00022448"/>
    </source>
</evidence>
<dbReference type="SUPFAM" id="SSF46626">
    <property type="entry name" value="Cytochrome c"/>
    <property type="match status" value="1"/>
</dbReference>
<dbReference type="RefSeq" id="WP_354489128.1">
    <property type="nucleotide sequence ID" value="NZ_JBEPMC010000002.1"/>
</dbReference>
<evidence type="ECO:0000259" key="9">
    <source>
        <dbReference type="PROSITE" id="PS51007"/>
    </source>
</evidence>
<dbReference type="Proteomes" id="UP001549204">
    <property type="component" value="Unassembled WGS sequence"/>
</dbReference>
<feature type="transmembrane region" description="Helical" evidence="8">
    <location>
        <begin position="12"/>
        <end position="32"/>
    </location>
</feature>
<evidence type="ECO:0000256" key="2">
    <source>
        <dbReference type="ARBA" id="ARBA00022617"/>
    </source>
</evidence>
<keyword evidence="5 6" id="KW-0408">Iron</keyword>
<keyword evidence="11" id="KW-1185">Reference proteome</keyword>
<dbReference type="InterPro" id="IPR002327">
    <property type="entry name" value="Cyt_c_1A/1B"/>
</dbReference>
<evidence type="ECO:0000256" key="4">
    <source>
        <dbReference type="ARBA" id="ARBA00022982"/>
    </source>
</evidence>
<gene>
    <name evidence="10" type="ORF">ABID19_001435</name>
</gene>
<dbReference type="PROSITE" id="PS51007">
    <property type="entry name" value="CYTC"/>
    <property type="match status" value="1"/>
</dbReference>
<dbReference type="EMBL" id="JBEPMC010000002">
    <property type="protein sequence ID" value="MET3578418.1"/>
    <property type="molecule type" value="Genomic_DNA"/>
</dbReference>
<dbReference type="Pfam" id="PF00034">
    <property type="entry name" value="Cytochrom_C"/>
    <property type="match status" value="1"/>
</dbReference>
<feature type="compositionally biased region" description="Low complexity" evidence="7">
    <location>
        <begin position="184"/>
        <end position="216"/>
    </location>
</feature>
<sequence>MDSFEINKLIGGLLGTVFVVFSVGIVSDALFASPAPEKPGFAIEATEEPAEGGPAAPAAEAKPIADLLATANVEAGAAVFKKCQACHSGEKGGPNKVGPDLWDLIDRPVAEHEGFAYSAGMKEFSKDGAEKWTYDNLNHFLLSPKKLVKGTAMGFAGLPKDEDRANVIAYLRTLSDSPKPLPAPGASADAAAPAGGEAKPAEGEAPAKPAEGEAPAAPAPAPAAPAPAPAQ</sequence>
<dbReference type="InterPro" id="IPR036909">
    <property type="entry name" value="Cyt_c-like_dom_sf"/>
</dbReference>
<reference evidence="10 11" key="1">
    <citation type="submission" date="2024-06" db="EMBL/GenBank/DDBJ databases">
        <title>Genomic Encyclopedia of Type Strains, Phase IV (KMG-IV): sequencing the most valuable type-strain genomes for metagenomic binning, comparative biology and taxonomic classification.</title>
        <authorList>
            <person name="Goeker M."/>
        </authorList>
    </citation>
    <scope>NUCLEOTIDE SEQUENCE [LARGE SCALE GENOMIC DNA]</scope>
    <source>
        <strain evidence="10 11">DSM 100022</strain>
    </source>
</reference>
<dbReference type="PANTHER" id="PTHR11961">
    <property type="entry name" value="CYTOCHROME C"/>
    <property type="match status" value="1"/>
</dbReference>
<keyword evidence="4" id="KW-0249">Electron transport</keyword>
<evidence type="ECO:0000256" key="8">
    <source>
        <dbReference type="SAM" id="Phobius"/>
    </source>
</evidence>
<evidence type="ECO:0000256" key="5">
    <source>
        <dbReference type="ARBA" id="ARBA00023004"/>
    </source>
</evidence>
<evidence type="ECO:0000313" key="11">
    <source>
        <dbReference type="Proteomes" id="UP001549204"/>
    </source>
</evidence>
<comment type="caution">
    <text evidence="10">The sequence shown here is derived from an EMBL/GenBank/DDBJ whole genome shotgun (WGS) entry which is preliminary data.</text>
</comment>
<keyword evidence="8" id="KW-0472">Membrane</keyword>
<dbReference type="PRINTS" id="PR00604">
    <property type="entry name" value="CYTCHRMECIAB"/>
</dbReference>
<keyword evidence="2 6" id="KW-0349">Heme</keyword>